<dbReference type="GO" id="GO:0022857">
    <property type="term" value="F:transmembrane transporter activity"/>
    <property type="evidence" value="ECO:0007669"/>
    <property type="project" value="InterPro"/>
</dbReference>
<feature type="region of interest" description="Disordered" evidence="5">
    <location>
        <begin position="1"/>
        <end position="112"/>
    </location>
</feature>
<feature type="domain" description="Major facilitator superfamily (MFS) profile" evidence="7">
    <location>
        <begin position="230"/>
        <end position="688"/>
    </location>
</feature>
<feature type="transmembrane region" description="Helical" evidence="6">
    <location>
        <begin position="295"/>
        <end position="314"/>
    </location>
</feature>
<dbReference type="GO" id="GO:0005886">
    <property type="term" value="C:plasma membrane"/>
    <property type="evidence" value="ECO:0007669"/>
    <property type="project" value="TreeGrafter"/>
</dbReference>
<evidence type="ECO:0000256" key="2">
    <source>
        <dbReference type="ARBA" id="ARBA00022692"/>
    </source>
</evidence>
<feature type="transmembrane region" description="Helical" evidence="6">
    <location>
        <begin position="666"/>
        <end position="685"/>
    </location>
</feature>
<dbReference type="AlphaFoldDB" id="A0A0N1H5G6"/>
<feature type="transmembrane region" description="Helical" evidence="6">
    <location>
        <begin position="353"/>
        <end position="375"/>
    </location>
</feature>
<feature type="transmembrane region" description="Helical" evidence="6">
    <location>
        <begin position="587"/>
        <end position="611"/>
    </location>
</feature>
<evidence type="ECO:0000256" key="4">
    <source>
        <dbReference type="ARBA" id="ARBA00023136"/>
    </source>
</evidence>
<dbReference type="Pfam" id="PF07690">
    <property type="entry name" value="MFS_1"/>
    <property type="match status" value="1"/>
</dbReference>
<sequence length="705" mass="76021">MSVYQEPHIVSPIVEDDDSSDTTLRPSPLQYPQRSRPRESQRMSSQRTALSPPPRLERFTSLRVGNFQRVPSTASSRTADDYFDPQPFNQDSQRPSEVGTQSQPPTPPSTLTRFKSLRAVRPQLARSSSKSFWQSRELTEKELEDRTYARQAVRREAINPAVQAVDFDLVSSLTKISRHDSKRFKLQPLPAGAVDHDAALVSDSSSEKTLVNRSDDRQVPRINKTRYVGIMCALCVTFSLLALDATIVATLLPTITGQWNSISEVGWYGAAYLLPQPTLQPLFGKLYPFFDAKILFVLSLAIFEIGSLVCALANSSTMFIVGRLVAGVGAAALAPGIFALITELVPRSKRPIFTGLGASTAGIAAVLGPVLGGVLTQQLSWRWCFYINLPLGAAVVTIIIICCPPLGCRMKMPVLYELFLALDPIGVKLLTASVVCLLFAMQFGAQDSWSAPGVIALLTVSGVLIVWFGFQQAMADPLQALLPRSLFVEGTDAQGSGVKLIPYLLSQTTAAIATGIFVQRSRLFNPPMLLGTAVFAVGAGFLYTLDADTPNARIIGFQILTGFGAGCGQFLATGIAQQVLSREEESIGLSMVYMIKMLGATISVAICSTLFNGELKSNLSNGGFDQAQVEQIEAAIATSSKFNGTSGDATESIIKDAITQSVTTTFIVPIAVGVLAFVVAVVQPWQKVALPEKEEGSGQEKPVVK</sequence>
<keyword evidence="3 6" id="KW-1133">Transmembrane helix</keyword>
<dbReference type="InterPro" id="IPR036259">
    <property type="entry name" value="MFS_trans_sf"/>
</dbReference>
<keyword evidence="9" id="KW-1185">Reference proteome</keyword>
<dbReference type="InterPro" id="IPR011701">
    <property type="entry name" value="MFS"/>
</dbReference>
<feature type="transmembrane region" description="Helical" evidence="6">
    <location>
        <begin position="387"/>
        <end position="406"/>
    </location>
</feature>
<dbReference type="SUPFAM" id="SSF103473">
    <property type="entry name" value="MFS general substrate transporter"/>
    <property type="match status" value="1"/>
</dbReference>
<evidence type="ECO:0000313" key="9">
    <source>
        <dbReference type="Proteomes" id="UP000038010"/>
    </source>
</evidence>
<evidence type="ECO:0000256" key="6">
    <source>
        <dbReference type="SAM" id="Phobius"/>
    </source>
</evidence>
<dbReference type="PANTHER" id="PTHR23501">
    <property type="entry name" value="MAJOR FACILITATOR SUPERFAMILY"/>
    <property type="match status" value="1"/>
</dbReference>
<proteinExistence type="predicted"/>
<keyword evidence="2 6" id="KW-0812">Transmembrane</keyword>
<dbReference type="GeneID" id="28739587"/>
<feature type="compositionally biased region" description="Polar residues" evidence="5">
    <location>
        <begin position="21"/>
        <end position="33"/>
    </location>
</feature>
<feature type="compositionally biased region" description="Polar residues" evidence="5">
    <location>
        <begin position="87"/>
        <end position="99"/>
    </location>
</feature>
<dbReference type="OrthoDB" id="10021397at2759"/>
<organism evidence="8 9">
    <name type="scientific">Cyphellophora attinorum</name>
    <dbReference type="NCBI Taxonomy" id="1664694"/>
    <lineage>
        <taxon>Eukaryota</taxon>
        <taxon>Fungi</taxon>
        <taxon>Dikarya</taxon>
        <taxon>Ascomycota</taxon>
        <taxon>Pezizomycotina</taxon>
        <taxon>Eurotiomycetes</taxon>
        <taxon>Chaetothyriomycetidae</taxon>
        <taxon>Chaetothyriales</taxon>
        <taxon>Cyphellophoraceae</taxon>
        <taxon>Cyphellophora</taxon>
    </lineage>
</organism>
<accession>A0A0N1H5G6</accession>
<dbReference type="PANTHER" id="PTHR23501:SF198">
    <property type="entry name" value="AZOLE RESISTANCE PROTEIN 1-RELATED"/>
    <property type="match status" value="1"/>
</dbReference>
<feature type="transmembrane region" description="Helical" evidence="6">
    <location>
        <begin position="418"/>
        <end position="443"/>
    </location>
</feature>
<feature type="transmembrane region" description="Helical" evidence="6">
    <location>
        <begin position="227"/>
        <end position="253"/>
    </location>
</feature>
<evidence type="ECO:0000313" key="8">
    <source>
        <dbReference type="EMBL" id="KPI36246.1"/>
    </source>
</evidence>
<feature type="transmembrane region" description="Helical" evidence="6">
    <location>
        <begin position="449"/>
        <end position="470"/>
    </location>
</feature>
<evidence type="ECO:0000256" key="1">
    <source>
        <dbReference type="ARBA" id="ARBA00004141"/>
    </source>
</evidence>
<feature type="transmembrane region" description="Helical" evidence="6">
    <location>
        <begin position="523"/>
        <end position="543"/>
    </location>
</feature>
<dbReference type="CDD" id="cd17502">
    <property type="entry name" value="MFS_Azr1_MDR_like"/>
    <property type="match status" value="1"/>
</dbReference>
<gene>
    <name evidence="8" type="ORF">AB675_7347</name>
</gene>
<dbReference type="STRING" id="1664694.A0A0N1H5G6"/>
<comment type="subcellular location">
    <subcellularLocation>
        <location evidence="1">Membrane</location>
        <topology evidence="1">Multi-pass membrane protein</topology>
    </subcellularLocation>
</comment>
<keyword evidence="4 6" id="KW-0472">Membrane</keyword>
<name>A0A0N1H5G6_9EURO</name>
<dbReference type="EMBL" id="LFJN01000032">
    <property type="protein sequence ID" value="KPI36246.1"/>
    <property type="molecule type" value="Genomic_DNA"/>
</dbReference>
<evidence type="ECO:0000256" key="3">
    <source>
        <dbReference type="ARBA" id="ARBA00022989"/>
    </source>
</evidence>
<protein>
    <submittedName>
        <fullName evidence="8">Putative HC-toxin efflux carrier TOXA</fullName>
    </submittedName>
</protein>
<dbReference type="Proteomes" id="UP000038010">
    <property type="component" value="Unassembled WGS sequence"/>
</dbReference>
<feature type="transmembrane region" description="Helical" evidence="6">
    <location>
        <begin position="320"/>
        <end position="341"/>
    </location>
</feature>
<dbReference type="PROSITE" id="PS50850">
    <property type="entry name" value="MFS"/>
    <property type="match status" value="1"/>
</dbReference>
<evidence type="ECO:0000256" key="5">
    <source>
        <dbReference type="SAM" id="MobiDB-lite"/>
    </source>
</evidence>
<dbReference type="RefSeq" id="XP_017996209.1">
    <property type="nucleotide sequence ID" value="XM_018147707.1"/>
</dbReference>
<comment type="caution">
    <text evidence="8">The sequence shown here is derived from an EMBL/GenBank/DDBJ whole genome shotgun (WGS) entry which is preliminary data.</text>
</comment>
<dbReference type="InterPro" id="IPR020846">
    <property type="entry name" value="MFS_dom"/>
</dbReference>
<reference evidence="8 9" key="1">
    <citation type="submission" date="2015-06" db="EMBL/GenBank/DDBJ databases">
        <title>Draft genome of the ant-associated black yeast Phialophora attae CBS 131958.</title>
        <authorList>
            <person name="Moreno L.F."/>
            <person name="Stielow B.J."/>
            <person name="de Hoog S."/>
            <person name="Vicente V.A."/>
            <person name="Weiss V.A."/>
            <person name="de Vries M."/>
            <person name="Cruz L.M."/>
            <person name="Souza E.M."/>
        </authorList>
    </citation>
    <scope>NUCLEOTIDE SEQUENCE [LARGE SCALE GENOMIC DNA]</scope>
    <source>
        <strain evidence="8 9">CBS 131958</strain>
    </source>
</reference>
<evidence type="ECO:0000259" key="7">
    <source>
        <dbReference type="PROSITE" id="PS50850"/>
    </source>
</evidence>
<feature type="transmembrane region" description="Helical" evidence="6">
    <location>
        <begin position="555"/>
        <end position="575"/>
    </location>
</feature>
<dbReference type="Gene3D" id="1.20.1250.20">
    <property type="entry name" value="MFS general substrate transporter like domains"/>
    <property type="match status" value="1"/>
</dbReference>
<dbReference type="VEuPathDB" id="FungiDB:AB675_7347"/>